<dbReference type="PANTHER" id="PTHR42693">
    <property type="entry name" value="ARYLSULFATASE FAMILY MEMBER"/>
    <property type="match status" value="1"/>
</dbReference>
<keyword evidence="2" id="KW-0479">Metal-binding</keyword>
<evidence type="ECO:0000256" key="4">
    <source>
        <dbReference type="ARBA" id="ARBA00022837"/>
    </source>
</evidence>
<dbReference type="InterPro" id="IPR050738">
    <property type="entry name" value="Sulfatase"/>
</dbReference>
<dbReference type="Pfam" id="PF00884">
    <property type="entry name" value="Sulfatase"/>
    <property type="match status" value="1"/>
</dbReference>
<dbReference type="GO" id="GO:0046872">
    <property type="term" value="F:metal ion binding"/>
    <property type="evidence" value="ECO:0007669"/>
    <property type="project" value="UniProtKB-KW"/>
</dbReference>
<dbReference type="PANTHER" id="PTHR42693:SF53">
    <property type="entry name" value="ENDO-4-O-SULFATASE"/>
    <property type="match status" value="1"/>
</dbReference>
<dbReference type="NCBIfam" id="NF010322">
    <property type="entry name" value="PRK13759.1"/>
    <property type="match status" value="1"/>
</dbReference>
<evidence type="ECO:0000256" key="2">
    <source>
        <dbReference type="ARBA" id="ARBA00022723"/>
    </source>
</evidence>
<dbReference type="EMBL" id="CP036281">
    <property type="protein sequence ID" value="QDU78812.1"/>
    <property type="molecule type" value="Genomic_DNA"/>
</dbReference>
<evidence type="ECO:0000256" key="1">
    <source>
        <dbReference type="ARBA" id="ARBA00008779"/>
    </source>
</evidence>
<dbReference type="EC" id="3.1.6.1" evidence="7"/>
<keyword evidence="8" id="KW-1185">Reference proteome</keyword>
<protein>
    <submittedName>
        <fullName evidence="7">Arylsulfatase</fullName>
        <ecNumber evidence="7">3.1.6.1</ecNumber>
    </submittedName>
</protein>
<sequence>MDAIFRAEINRRQMLAASFGSLVAASFGKTGSAAPKNLNKPNILFLMSDQHRGDCVGADGNPLIHTPNLDRIANQGARCASAYSSTPTCTPARAGLLTGLSPWRHGMLGYFKVAEKYPNEMPQMLRDNGYYTFVIGKLHYTPQRNLHGYHSGLLDESLREQSIDFRSDYRSWFYSVAPTKDPDVTGIGFNDYDGGAYQLPAELHPTHWTGEAAVRFLDNYEGDQPFFLKVSFARPHSPYDPPQKWWDHYEDRDLPKAAVGDWADRNEEPQPEGSSSLWRGDLGEEQVRKSRQGYYGSVSFIDEQIGRILDALEERGELENTLIVYTSDHGDMTGDHHLWRKGYGYEASARVPMLVRWPNGMASDERGVTWNQPTELRDILPTFLDAAGIDANPADFDGKSLLKLARGENSDWREYIDMEHDICYRPWIHWSGLTDGRTKYLFHTLDGEQQLFDLENDPHELKNLAGLPEHSDELRKWRSRMVDHFQIRGEPFLKNGDLALRPKSNKLSPHYPGPPVKKSNA</sequence>
<evidence type="ECO:0000313" key="7">
    <source>
        <dbReference type="EMBL" id="QDU78812.1"/>
    </source>
</evidence>
<keyword evidence="4" id="KW-0106">Calcium</keyword>
<dbReference type="Proteomes" id="UP000317178">
    <property type="component" value="Chromosome"/>
</dbReference>
<reference evidence="7 8" key="1">
    <citation type="submission" date="2019-02" db="EMBL/GenBank/DDBJ databases">
        <title>Deep-cultivation of Planctomycetes and their phenomic and genomic characterization uncovers novel biology.</title>
        <authorList>
            <person name="Wiegand S."/>
            <person name="Jogler M."/>
            <person name="Boedeker C."/>
            <person name="Pinto D."/>
            <person name="Vollmers J."/>
            <person name="Rivas-Marin E."/>
            <person name="Kohn T."/>
            <person name="Peeters S.H."/>
            <person name="Heuer A."/>
            <person name="Rast P."/>
            <person name="Oberbeckmann S."/>
            <person name="Bunk B."/>
            <person name="Jeske O."/>
            <person name="Meyerdierks A."/>
            <person name="Storesund J.E."/>
            <person name="Kallscheuer N."/>
            <person name="Luecker S."/>
            <person name="Lage O.M."/>
            <person name="Pohl T."/>
            <person name="Merkel B.J."/>
            <person name="Hornburger P."/>
            <person name="Mueller R.-W."/>
            <person name="Bruemmer F."/>
            <person name="Labrenz M."/>
            <person name="Spormann A.M."/>
            <person name="Op den Camp H."/>
            <person name="Overmann J."/>
            <person name="Amann R."/>
            <person name="Jetten M.S.M."/>
            <person name="Mascher T."/>
            <person name="Medema M.H."/>
            <person name="Devos D.P."/>
            <person name="Kaster A.-K."/>
            <person name="Ovreas L."/>
            <person name="Rohde M."/>
            <person name="Galperin M.Y."/>
            <person name="Jogler C."/>
        </authorList>
    </citation>
    <scope>NUCLEOTIDE SEQUENCE [LARGE SCALE GENOMIC DNA]</scope>
    <source>
        <strain evidence="7 8">Pla110</strain>
    </source>
</reference>
<comment type="similarity">
    <text evidence="1">Belongs to the sulfatase family.</text>
</comment>
<dbReference type="RefSeq" id="WP_197440455.1">
    <property type="nucleotide sequence ID" value="NZ_CP036281.1"/>
</dbReference>
<evidence type="ECO:0000259" key="6">
    <source>
        <dbReference type="Pfam" id="PF00884"/>
    </source>
</evidence>
<dbReference type="AlphaFoldDB" id="A0A518CHV9"/>
<dbReference type="InterPro" id="IPR017850">
    <property type="entry name" value="Alkaline_phosphatase_core_sf"/>
</dbReference>
<dbReference type="PROSITE" id="PS00523">
    <property type="entry name" value="SULFATASE_1"/>
    <property type="match status" value="1"/>
</dbReference>
<evidence type="ECO:0000256" key="5">
    <source>
        <dbReference type="SAM" id="MobiDB-lite"/>
    </source>
</evidence>
<dbReference type="SUPFAM" id="SSF53649">
    <property type="entry name" value="Alkaline phosphatase-like"/>
    <property type="match status" value="1"/>
</dbReference>
<dbReference type="InterPro" id="IPR000917">
    <property type="entry name" value="Sulfatase_N"/>
</dbReference>
<evidence type="ECO:0000313" key="8">
    <source>
        <dbReference type="Proteomes" id="UP000317178"/>
    </source>
</evidence>
<feature type="region of interest" description="Disordered" evidence="5">
    <location>
        <begin position="261"/>
        <end position="282"/>
    </location>
</feature>
<feature type="domain" description="Sulfatase N-terminal" evidence="6">
    <location>
        <begin position="41"/>
        <end position="389"/>
    </location>
</feature>
<dbReference type="GO" id="GO:0004065">
    <property type="term" value="F:arylsulfatase activity"/>
    <property type="evidence" value="ECO:0007669"/>
    <property type="project" value="UniProtKB-EC"/>
</dbReference>
<name>A0A518CHV9_9PLAN</name>
<organism evidence="7 8">
    <name type="scientific">Polystyrenella longa</name>
    <dbReference type="NCBI Taxonomy" id="2528007"/>
    <lineage>
        <taxon>Bacteria</taxon>
        <taxon>Pseudomonadati</taxon>
        <taxon>Planctomycetota</taxon>
        <taxon>Planctomycetia</taxon>
        <taxon>Planctomycetales</taxon>
        <taxon>Planctomycetaceae</taxon>
        <taxon>Polystyrenella</taxon>
    </lineage>
</organism>
<proteinExistence type="inferred from homology"/>
<dbReference type="InterPro" id="IPR024607">
    <property type="entry name" value="Sulfatase_CS"/>
</dbReference>
<evidence type="ECO:0000256" key="3">
    <source>
        <dbReference type="ARBA" id="ARBA00022801"/>
    </source>
</evidence>
<dbReference type="Gene3D" id="3.40.720.10">
    <property type="entry name" value="Alkaline Phosphatase, subunit A"/>
    <property type="match status" value="1"/>
</dbReference>
<keyword evidence="3 7" id="KW-0378">Hydrolase</keyword>
<accession>A0A518CHV9</accession>
<gene>
    <name evidence="7" type="ORF">Pla110_05160</name>
</gene>
<dbReference type="KEGG" id="plon:Pla110_05160"/>